<dbReference type="AlphaFoldDB" id="A0A0W8I2D5"/>
<dbReference type="EMBL" id="LQBK01000041">
    <property type="protein sequence ID" value="KUG51695.1"/>
    <property type="molecule type" value="Genomic_DNA"/>
</dbReference>
<reference evidence="2" key="1">
    <citation type="submission" date="2015-12" db="EMBL/GenBank/DDBJ databases">
        <authorList>
            <person name="Nair G.R."/>
            <person name="Kaur G."/>
            <person name="Mayilraj S."/>
        </authorList>
    </citation>
    <scope>NUCLEOTIDE SEQUENCE [LARGE SCALE GENOMIC DNA]</scope>
    <source>
        <strain evidence="2">CD08_4</strain>
    </source>
</reference>
<dbReference type="Proteomes" id="UP000053512">
    <property type="component" value="Unassembled WGS sequence"/>
</dbReference>
<dbReference type="Pfam" id="PF08843">
    <property type="entry name" value="AbiEii"/>
    <property type="match status" value="1"/>
</dbReference>
<protein>
    <recommendedName>
        <fullName evidence="3">Nucleotidyl transferase AbiEii/AbiGii toxin family protein</fullName>
    </recommendedName>
</protein>
<evidence type="ECO:0008006" key="3">
    <source>
        <dbReference type="Google" id="ProtNLM"/>
    </source>
</evidence>
<dbReference type="InterPro" id="IPR014942">
    <property type="entry name" value="AbiEii"/>
</dbReference>
<gene>
    <name evidence="1" type="ORF">AVL61_15745</name>
</gene>
<sequence length="277" mass="30730">MIRQACFDRFLCRVFSDGANSEWVLKGGTGMLARIPSTRATLDVDLYRNGFTLDQALEDLKRLAAVDLGDYFRFVYHSHVDAVEGQAQPYTDGYRVTFIPYLGTTKLHSFHVDLAIGAGVTAPIETTAPANRLHLPRLVTTDYRLYPIVDQIADKVCATMATYNGAPSSREKDLVDLVVIATTYPLNAASLAAAIDTERRRRRLDLFTHFTIPTAWGPSYTKMARTIPACANYQAIDAATALAQRLLNPVLKGDLAEETWDPIKLTWKGVDARSDDI</sequence>
<comment type="caution">
    <text evidence="1">The sequence shown here is derived from an EMBL/GenBank/DDBJ whole genome shotgun (WGS) entry which is preliminary data.</text>
</comment>
<evidence type="ECO:0000313" key="1">
    <source>
        <dbReference type="EMBL" id="KUG51695.1"/>
    </source>
</evidence>
<organism evidence="1 2">
    <name type="scientific">Kocuria rosea subsp. polaris</name>
    <dbReference type="NCBI Taxonomy" id="136273"/>
    <lineage>
        <taxon>Bacteria</taxon>
        <taxon>Bacillati</taxon>
        <taxon>Actinomycetota</taxon>
        <taxon>Actinomycetes</taxon>
        <taxon>Micrococcales</taxon>
        <taxon>Micrococcaceae</taxon>
        <taxon>Kocuria</taxon>
    </lineage>
</organism>
<accession>A0A0W8I2D5</accession>
<name>A0A0W8I2D5_KOCRO</name>
<evidence type="ECO:0000313" key="2">
    <source>
        <dbReference type="Proteomes" id="UP000053512"/>
    </source>
</evidence>
<proteinExistence type="predicted"/>